<dbReference type="EMBL" id="CAJJDN010000118">
    <property type="protein sequence ID" value="CAD8118648.1"/>
    <property type="molecule type" value="Genomic_DNA"/>
</dbReference>
<protein>
    <submittedName>
        <fullName evidence="1">Uncharacterized protein</fullName>
    </submittedName>
</protein>
<reference evidence="1" key="1">
    <citation type="submission" date="2021-01" db="EMBL/GenBank/DDBJ databases">
        <authorList>
            <consortium name="Genoscope - CEA"/>
            <person name="William W."/>
        </authorList>
    </citation>
    <scope>NUCLEOTIDE SEQUENCE</scope>
</reference>
<dbReference type="Proteomes" id="UP000692954">
    <property type="component" value="Unassembled WGS sequence"/>
</dbReference>
<comment type="caution">
    <text evidence="1">The sequence shown here is derived from an EMBL/GenBank/DDBJ whole genome shotgun (WGS) entry which is preliminary data.</text>
</comment>
<gene>
    <name evidence="1" type="ORF">PSON_ATCC_30995.1.T1180052</name>
</gene>
<evidence type="ECO:0000313" key="1">
    <source>
        <dbReference type="EMBL" id="CAD8118648.1"/>
    </source>
</evidence>
<evidence type="ECO:0000313" key="2">
    <source>
        <dbReference type="Proteomes" id="UP000692954"/>
    </source>
</evidence>
<accession>A0A8S1QSC0</accession>
<proteinExistence type="predicted"/>
<sequence>MPLVQHYMLRKSITLIKNANIQMTQQEMDKQQLY</sequence>
<keyword evidence="2" id="KW-1185">Reference proteome</keyword>
<name>A0A8S1QSC0_9CILI</name>
<organism evidence="1 2">
    <name type="scientific">Paramecium sonneborni</name>
    <dbReference type="NCBI Taxonomy" id="65129"/>
    <lineage>
        <taxon>Eukaryota</taxon>
        <taxon>Sar</taxon>
        <taxon>Alveolata</taxon>
        <taxon>Ciliophora</taxon>
        <taxon>Intramacronucleata</taxon>
        <taxon>Oligohymenophorea</taxon>
        <taxon>Peniculida</taxon>
        <taxon>Parameciidae</taxon>
        <taxon>Paramecium</taxon>
    </lineage>
</organism>
<dbReference type="AlphaFoldDB" id="A0A8S1QSC0"/>